<proteinExistence type="inferred from homology"/>
<reference evidence="3 4" key="1">
    <citation type="submission" date="2018-07" db="EMBL/GenBank/DDBJ databases">
        <authorList>
            <person name="Quirk P.G."/>
            <person name="Krulwich T.A."/>
        </authorList>
    </citation>
    <scope>NUCLEOTIDE SEQUENCE [LARGE SCALE GENOMIC DNA]</scope>
    <source>
        <strain evidence="3 4">CC-BB4</strain>
    </source>
</reference>
<dbReference type="RefSeq" id="WP_115689571.1">
    <property type="nucleotide sequence ID" value="NZ_CP031417.1"/>
</dbReference>
<accession>A0A345ZTC4</accession>
<sequence>MAILRSVAALLVAAGLLTSTAAYADDYPSRPVKIIVPFGAGGPTDVFTRAIAEELHKALHEPFVLENRPGAGTTIGTDLVAKAAPDGYTLLMVSGTQTVNETLYARRPYHLMQDLVPVAPLMDSDLVLVVHPSVPAKTLGELLALARAKPGTLNYGSSGPGSNYHMAGELLRNLTGVDIIHVPYKGSTGARNDILSGQIQLLFDSVPTMAPMIQAGMVRALGTSGAQRSPTLPDVPTLAEAGVPGFQATLWVGLMAPAGTPAPIVEKLNREITKIVQRPAIKAAWEKQGASPMVMSQPEFASFMKAQVDKWAKVIADNHIRPIN</sequence>
<evidence type="ECO:0000313" key="3">
    <source>
        <dbReference type="EMBL" id="AXK80171.1"/>
    </source>
</evidence>
<keyword evidence="2" id="KW-0732">Signal</keyword>
<dbReference type="EMBL" id="CP031417">
    <property type="protein sequence ID" value="AXK80171.1"/>
    <property type="molecule type" value="Genomic_DNA"/>
</dbReference>
<protein>
    <submittedName>
        <fullName evidence="3">Tripartite tricarboxylate transporter substrate binding protein</fullName>
    </submittedName>
</protein>
<dbReference type="CDD" id="cd13578">
    <property type="entry name" value="PBP2_Bug27"/>
    <property type="match status" value="1"/>
</dbReference>
<dbReference type="PANTHER" id="PTHR42928">
    <property type="entry name" value="TRICARBOXYLATE-BINDING PROTEIN"/>
    <property type="match status" value="1"/>
</dbReference>
<dbReference type="InterPro" id="IPR042100">
    <property type="entry name" value="Bug_dom1"/>
</dbReference>
<dbReference type="Pfam" id="PF03401">
    <property type="entry name" value="TctC"/>
    <property type="match status" value="1"/>
</dbReference>
<keyword evidence="4" id="KW-1185">Reference proteome</keyword>
<feature type="chain" id="PRO_5016600657" evidence="2">
    <location>
        <begin position="25"/>
        <end position="324"/>
    </location>
</feature>
<comment type="similarity">
    <text evidence="1">Belongs to the UPF0065 (bug) family.</text>
</comment>
<dbReference type="SUPFAM" id="SSF53850">
    <property type="entry name" value="Periplasmic binding protein-like II"/>
    <property type="match status" value="1"/>
</dbReference>
<dbReference type="Proteomes" id="UP000254889">
    <property type="component" value="Chromosome"/>
</dbReference>
<dbReference type="AlphaFoldDB" id="A0A345ZTC4"/>
<dbReference type="InterPro" id="IPR005064">
    <property type="entry name" value="BUG"/>
</dbReference>
<feature type="signal peptide" evidence="2">
    <location>
        <begin position="1"/>
        <end position="24"/>
    </location>
</feature>
<dbReference type="Gene3D" id="3.40.190.10">
    <property type="entry name" value="Periplasmic binding protein-like II"/>
    <property type="match status" value="1"/>
</dbReference>
<dbReference type="Gene3D" id="3.40.190.150">
    <property type="entry name" value="Bordetella uptake gene, domain 1"/>
    <property type="match status" value="1"/>
</dbReference>
<evidence type="ECO:0000256" key="2">
    <source>
        <dbReference type="SAM" id="SignalP"/>
    </source>
</evidence>
<dbReference type="OrthoDB" id="8443386at2"/>
<dbReference type="PIRSF" id="PIRSF017082">
    <property type="entry name" value="YflP"/>
    <property type="match status" value="1"/>
</dbReference>
<organism evidence="3 4">
    <name type="scientific">Pseudolabrys taiwanensis</name>
    <dbReference type="NCBI Taxonomy" id="331696"/>
    <lineage>
        <taxon>Bacteria</taxon>
        <taxon>Pseudomonadati</taxon>
        <taxon>Pseudomonadota</taxon>
        <taxon>Alphaproteobacteria</taxon>
        <taxon>Hyphomicrobiales</taxon>
        <taxon>Xanthobacteraceae</taxon>
        <taxon>Pseudolabrys</taxon>
    </lineage>
</organism>
<evidence type="ECO:0000313" key="4">
    <source>
        <dbReference type="Proteomes" id="UP000254889"/>
    </source>
</evidence>
<dbReference type="PANTHER" id="PTHR42928:SF5">
    <property type="entry name" value="BLR1237 PROTEIN"/>
    <property type="match status" value="1"/>
</dbReference>
<name>A0A345ZTC4_9HYPH</name>
<evidence type="ECO:0000256" key="1">
    <source>
        <dbReference type="ARBA" id="ARBA00006987"/>
    </source>
</evidence>
<gene>
    <name evidence="3" type="ORF">DW352_06340</name>
</gene>
<dbReference type="KEGG" id="ptaw:DW352_06340"/>